<evidence type="ECO:0000313" key="1">
    <source>
        <dbReference type="EMBL" id="KAG0247020.1"/>
    </source>
</evidence>
<feature type="non-terminal residue" evidence="1">
    <location>
        <position position="98"/>
    </location>
</feature>
<protein>
    <submittedName>
        <fullName evidence="1">Uncharacterized protein</fullName>
    </submittedName>
</protein>
<proteinExistence type="predicted"/>
<comment type="caution">
    <text evidence="1">The sequence shown here is derived from an EMBL/GenBank/DDBJ whole genome shotgun (WGS) entry which is preliminary data.</text>
</comment>
<gene>
    <name evidence="1" type="ORF">DFQ27_002762</name>
</gene>
<sequence>DAATTGRMFLSTTTAATAATATAVVTATRARKFACKLLSWKNIVLFHPPTAASHCRDPLSDAATMKGFLSTTTAAAAATATTATLAATVTRPRRLACN</sequence>
<accession>A0A9P6PJS4</accession>
<feature type="non-terminal residue" evidence="1">
    <location>
        <position position="1"/>
    </location>
</feature>
<evidence type="ECO:0000313" key="2">
    <source>
        <dbReference type="Proteomes" id="UP000807716"/>
    </source>
</evidence>
<reference evidence="1" key="1">
    <citation type="journal article" date="2020" name="Fungal Divers.">
        <title>Resolving the Mortierellaceae phylogeny through synthesis of multi-gene phylogenetics and phylogenomics.</title>
        <authorList>
            <person name="Vandepol N."/>
            <person name="Liber J."/>
            <person name="Desiro A."/>
            <person name="Na H."/>
            <person name="Kennedy M."/>
            <person name="Barry K."/>
            <person name="Grigoriev I.V."/>
            <person name="Miller A.N."/>
            <person name="O'Donnell K."/>
            <person name="Stajich J.E."/>
            <person name="Bonito G."/>
        </authorList>
    </citation>
    <scope>NUCLEOTIDE SEQUENCE</scope>
    <source>
        <strain evidence="1">BC1065</strain>
    </source>
</reference>
<dbReference type="AlphaFoldDB" id="A0A9P6PJS4"/>
<organism evidence="1 2">
    <name type="scientific">Actinomortierella ambigua</name>
    <dbReference type="NCBI Taxonomy" id="1343610"/>
    <lineage>
        <taxon>Eukaryota</taxon>
        <taxon>Fungi</taxon>
        <taxon>Fungi incertae sedis</taxon>
        <taxon>Mucoromycota</taxon>
        <taxon>Mortierellomycotina</taxon>
        <taxon>Mortierellomycetes</taxon>
        <taxon>Mortierellales</taxon>
        <taxon>Mortierellaceae</taxon>
        <taxon>Actinomortierella</taxon>
    </lineage>
</organism>
<dbReference type="EMBL" id="JAAAJB010002052">
    <property type="protein sequence ID" value="KAG0247020.1"/>
    <property type="molecule type" value="Genomic_DNA"/>
</dbReference>
<name>A0A9P6PJS4_9FUNG</name>
<dbReference type="Proteomes" id="UP000807716">
    <property type="component" value="Unassembled WGS sequence"/>
</dbReference>
<keyword evidence="2" id="KW-1185">Reference proteome</keyword>